<dbReference type="GO" id="GO:0010774">
    <property type="term" value="P:meiotic strand invasion involved in reciprocal meiotic recombination"/>
    <property type="evidence" value="ECO:0007669"/>
    <property type="project" value="TreeGrafter"/>
</dbReference>
<evidence type="ECO:0000256" key="7">
    <source>
        <dbReference type="SAM" id="MobiDB-lite"/>
    </source>
</evidence>
<comment type="subcellular location">
    <subcellularLocation>
        <location evidence="1">Nucleus</location>
    </subcellularLocation>
</comment>
<dbReference type="InterPro" id="IPR010776">
    <property type="entry name" value="Hop2_WH_dom"/>
</dbReference>
<dbReference type="GO" id="GO:0120231">
    <property type="term" value="C:DNA recombinase auxiliary factor complex"/>
    <property type="evidence" value="ECO:0007669"/>
    <property type="project" value="TreeGrafter"/>
</dbReference>
<evidence type="ECO:0000256" key="4">
    <source>
        <dbReference type="ARBA" id="ARBA00023242"/>
    </source>
</evidence>
<dbReference type="GO" id="GO:0007129">
    <property type="term" value="P:homologous chromosome pairing at meiosis"/>
    <property type="evidence" value="ECO:0007669"/>
    <property type="project" value="TreeGrafter"/>
</dbReference>
<dbReference type="GO" id="GO:0000794">
    <property type="term" value="C:condensed nuclear chromosome"/>
    <property type="evidence" value="ECO:0007669"/>
    <property type="project" value="TreeGrafter"/>
</dbReference>
<reference evidence="9 10" key="2">
    <citation type="submission" date="2018-10" db="EMBL/GenBank/DDBJ databases">
        <authorList>
            <consortium name="Pathogen Informatics"/>
        </authorList>
    </citation>
    <scope>NUCLEOTIDE SEQUENCE [LARGE SCALE GENOMIC DNA]</scope>
</reference>
<dbReference type="EMBL" id="UXUI01007199">
    <property type="protein sequence ID" value="VDD86193.1"/>
    <property type="molecule type" value="Genomic_DNA"/>
</dbReference>
<name>A0A0N4UVY6_ENTVE</name>
<evidence type="ECO:0000256" key="6">
    <source>
        <dbReference type="SAM" id="Coils"/>
    </source>
</evidence>
<evidence type="ECO:0000256" key="5">
    <source>
        <dbReference type="ARBA" id="ARBA00023254"/>
    </source>
</evidence>
<keyword evidence="3" id="KW-0233">DNA recombination</keyword>
<gene>
    <name evidence="9" type="ORF">EVEC_LOCUS1336</name>
</gene>
<dbReference type="STRING" id="51028.A0A0N4UVY6"/>
<dbReference type="PANTHER" id="PTHR15938">
    <property type="entry name" value="TBP-1 INTERACTING PROTEIN"/>
    <property type="match status" value="1"/>
</dbReference>
<accession>A0A0N4UVY6</accession>
<evidence type="ECO:0000256" key="2">
    <source>
        <dbReference type="ARBA" id="ARBA00007922"/>
    </source>
</evidence>
<dbReference type="Proteomes" id="UP000274131">
    <property type="component" value="Unassembled WGS sequence"/>
</dbReference>
<proteinExistence type="inferred from homology"/>
<dbReference type="GO" id="GO:0000709">
    <property type="term" value="P:meiotic joint molecule formation"/>
    <property type="evidence" value="ECO:0007669"/>
    <property type="project" value="TreeGrafter"/>
</dbReference>
<comment type="similarity">
    <text evidence="2">Belongs to the HOP2 family.</text>
</comment>
<evidence type="ECO:0000313" key="9">
    <source>
        <dbReference type="EMBL" id="VDD86193.1"/>
    </source>
</evidence>
<reference evidence="11" key="1">
    <citation type="submission" date="2017-02" db="UniProtKB">
        <authorList>
            <consortium name="WormBaseParasite"/>
        </authorList>
    </citation>
    <scope>IDENTIFICATION</scope>
</reference>
<feature type="coiled-coil region" evidence="6">
    <location>
        <begin position="320"/>
        <end position="354"/>
    </location>
</feature>
<dbReference type="GO" id="GO:0120230">
    <property type="term" value="F:recombinase activator activity"/>
    <property type="evidence" value="ECO:0007669"/>
    <property type="project" value="TreeGrafter"/>
</dbReference>
<keyword evidence="6" id="KW-0175">Coiled coil</keyword>
<dbReference type="InterPro" id="IPR036388">
    <property type="entry name" value="WH-like_DNA-bd_sf"/>
</dbReference>
<dbReference type="Pfam" id="PF07106">
    <property type="entry name" value="WHD_TBPIP"/>
    <property type="match status" value="1"/>
</dbReference>
<keyword evidence="4" id="KW-0539">Nucleus</keyword>
<evidence type="ECO:0000256" key="1">
    <source>
        <dbReference type="ARBA" id="ARBA00004123"/>
    </source>
</evidence>
<evidence type="ECO:0000259" key="8">
    <source>
        <dbReference type="Pfam" id="PF07106"/>
    </source>
</evidence>
<sequence>MLSAENSSQCLLTVEEPAIFMTLQHSSASQAVTLPDLIIYCKVVLDDAFSNSSVLQRIVKNSLKPSANSKEQLQGVHSAAPRKTIQMDTKMLLPSNHNINKLTASGSLSTPEPEEKQNQDWEDGESEEDWVLRGKCLCMLTSKGALIIMFGGIFGKAERSVATARIFNSGIHTAFGDISNEIFQVPQSSFGQQRFGNQPLGNFGFDVALFKEDVCGSGFVKEPYFLENLFYSFCTDDCNSFTGILVCTSEVIIDYMIRENRPFSANDVFNNLRKEFGKTMVSKCLDTGVGNGLLCEKTVSKQKIYFVNQRRMEKCNEEDLTEMDKIIAERSAELDSLNNEIKVLQNELKGLEETLATADLPDAIGGLEAEVVLWEILVEN</sequence>
<organism evidence="11">
    <name type="scientific">Enterobius vermicularis</name>
    <name type="common">Human pinworm</name>
    <dbReference type="NCBI Taxonomy" id="51028"/>
    <lineage>
        <taxon>Eukaryota</taxon>
        <taxon>Metazoa</taxon>
        <taxon>Ecdysozoa</taxon>
        <taxon>Nematoda</taxon>
        <taxon>Chromadorea</taxon>
        <taxon>Rhabditida</taxon>
        <taxon>Spirurina</taxon>
        <taxon>Oxyuridomorpha</taxon>
        <taxon>Oxyuroidea</taxon>
        <taxon>Oxyuridae</taxon>
        <taxon>Enterobius</taxon>
    </lineage>
</organism>
<keyword evidence="5" id="KW-0469">Meiosis</keyword>
<dbReference type="GO" id="GO:0003690">
    <property type="term" value="F:double-stranded DNA binding"/>
    <property type="evidence" value="ECO:0007669"/>
    <property type="project" value="TreeGrafter"/>
</dbReference>
<dbReference type="AlphaFoldDB" id="A0A0N4UVY6"/>
<protein>
    <submittedName>
        <fullName evidence="11">TBPIP domain-containing protein</fullName>
    </submittedName>
</protein>
<dbReference type="OrthoDB" id="272266at2759"/>
<keyword evidence="10" id="KW-1185">Reference proteome</keyword>
<dbReference type="PANTHER" id="PTHR15938:SF0">
    <property type="entry name" value="HOMOLOGOUS-PAIRING PROTEIN 2 HOMOLOG"/>
    <property type="match status" value="1"/>
</dbReference>
<feature type="region of interest" description="Disordered" evidence="7">
    <location>
        <begin position="102"/>
        <end position="124"/>
    </location>
</feature>
<feature type="domain" description="Homologous-pairing protein 2 winged helix" evidence="8">
    <location>
        <begin position="249"/>
        <end position="308"/>
    </location>
</feature>
<dbReference type="WBParaSite" id="EVEC_0000162801-mRNA-1">
    <property type="protein sequence ID" value="EVEC_0000162801-mRNA-1"/>
    <property type="gene ID" value="EVEC_0000162801"/>
</dbReference>
<evidence type="ECO:0000256" key="3">
    <source>
        <dbReference type="ARBA" id="ARBA00023172"/>
    </source>
</evidence>
<dbReference type="Gene3D" id="1.10.10.10">
    <property type="entry name" value="Winged helix-like DNA-binding domain superfamily/Winged helix DNA-binding domain"/>
    <property type="match status" value="1"/>
</dbReference>
<evidence type="ECO:0000313" key="10">
    <source>
        <dbReference type="Proteomes" id="UP000274131"/>
    </source>
</evidence>
<evidence type="ECO:0000313" key="11">
    <source>
        <dbReference type="WBParaSite" id="EVEC_0000162801-mRNA-1"/>
    </source>
</evidence>